<dbReference type="InterPro" id="IPR008704">
    <property type="entry name" value="Endonuclease_Zinc-binding_loop"/>
</dbReference>
<name>A0A399IUT5_9RHOB</name>
<comment type="caution">
    <text evidence="3">The sequence shown here is derived from an EMBL/GenBank/DDBJ whole genome shotgun (WGS) entry which is preliminary data.</text>
</comment>
<evidence type="ECO:0000313" key="3">
    <source>
        <dbReference type="EMBL" id="RII36853.1"/>
    </source>
</evidence>
<dbReference type="GO" id="GO:0004519">
    <property type="term" value="F:endonuclease activity"/>
    <property type="evidence" value="ECO:0007669"/>
    <property type="project" value="InterPro"/>
</dbReference>
<dbReference type="SUPFAM" id="SSF54060">
    <property type="entry name" value="His-Me finger endonucleases"/>
    <property type="match status" value="1"/>
</dbReference>
<evidence type="ECO:0000259" key="2">
    <source>
        <dbReference type="Pfam" id="PF05551"/>
    </source>
</evidence>
<accession>A0A399IUT5</accession>
<protein>
    <recommendedName>
        <fullName evidence="2">Zinc-binding loop region of homing endonuclease domain-containing protein</fullName>
    </recommendedName>
</protein>
<dbReference type="Proteomes" id="UP000265848">
    <property type="component" value="Unassembled WGS sequence"/>
</dbReference>
<feature type="compositionally biased region" description="Basic residues" evidence="1">
    <location>
        <begin position="171"/>
        <end position="180"/>
    </location>
</feature>
<feature type="region of interest" description="Disordered" evidence="1">
    <location>
        <begin position="130"/>
        <end position="181"/>
    </location>
</feature>
<dbReference type="AlphaFoldDB" id="A0A399IUT5"/>
<proteinExistence type="predicted"/>
<organism evidence="3 4">
    <name type="scientific">Pseudooceanicola sediminis</name>
    <dbReference type="NCBI Taxonomy" id="2211117"/>
    <lineage>
        <taxon>Bacteria</taxon>
        <taxon>Pseudomonadati</taxon>
        <taxon>Pseudomonadota</taxon>
        <taxon>Alphaproteobacteria</taxon>
        <taxon>Rhodobacterales</taxon>
        <taxon>Paracoccaceae</taxon>
        <taxon>Pseudooceanicola</taxon>
    </lineage>
</organism>
<dbReference type="InterPro" id="IPR044930">
    <property type="entry name" value="Homing_endonuclease_His-Me"/>
</dbReference>
<feature type="compositionally biased region" description="Acidic residues" evidence="1">
    <location>
        <begin position="130"/>
        <end position="144"/>
    </location>
</feature>
<reference evidence="3 4" key="1">
    <citation type="submission" date="2018-08" db="EMBL/GenBank/DDBJ databases">
        <title>Pseudooceanicola sediminis CY03 in the family Rhodobacteracea.</title>
        <authorList>
            <person name="Zhang Y.-J."/>
        </authorList>
    </citation>
    <scope>NUCLEOTIDE SEQUENCE [LARGE SCALE GENOMIC DNA]</scope>
    <source>
        <strain evidence="3 4">CY03</strain>
    </source>
</reference>
<dbReference type="EMBL" id="QWJJ01000040">
    <property type="protein sequence ID" value="RII36853.1"/>
    <property type="molecule type" value="Genomic_DNA"/>
</dbReference>
<evidence type="ECO:0000256" key="1">
    <source>
        <dbReference type="SAM" id="MobiDB-lite"/>
    </source>
</evidence>
<feature type="region of interest" description="Disordered" evidence="1">
    <location>
        <begin position="255"/>
        <end position="291"/>
    </location>
</feature>
<feature type="domain" description="Zinc-binding loop region of homing endonuclease" evidence="2">
    <location>
        <begin position="181"/>
        <end position="229"/>
    </location>
</feature>
<evidence type="ECO:0000313" key="4">
    <source>
        <dbReference type="Proteomes" id="UP000265848"/>
    </source>
</evidence>
<keyword evidence="4" id="KW-1185">Reference proteome</keyword>
<dbReference type="Pfam" id="PF05551">
    <property type="entry name" value="zf-His_Me_endon"/>
    <property type="match status" value="1"/>
</dbReference>
<dbReference type="Gene3D" id="3.90.75.10">
    <property type="entry name" value="Homing Intron 3 (I-ppo) Encoded Endonuclease, Chain A"/>
    <property type="match status" value="1"/>
</dbReference>
<dbReference type="InterPro" id="IPR044925">
    <property type="entry name" value="His-Me_finger_sf"/>
</dbReference>
<sequence length="291" mass="31112">MQVPLRKGSRRWPMGLSAQGRVAHVLSTLWQVTGRTAGLAQEQVPSEQARDWGERVEGLRSACHVGVGTATMAAAMLTPQHTVRRPHSKEYLGGEYGTACMEWEEDRLPHGISVHDQLYLRVYLGTAEEEGAGGEGEGEGEAGIDTDTPRHAPGSGSGGSGSESPGSGSKPKPKPKKPKPKPVVEYAHRLVLWAADGPPAPGEEALHLCHNAKCLNPMHLAWGPKAVNLSPSTEAYKELVLARRGELLWGVGVGTPLPPIPEGEEGELEELAKAPTKKAKAKAARARRLQQ</sequence>
<feature type="compositionally biased region" description="Basic residues" evidence="1">
    <location>
        <begin position="275"/>
        <end position="291"/>
    </location>
</feature>
<gene>
    <name evidence="3" type="ORF">DL237_20345</name>
</gene>